<dbReference type="InterPro" id="IPR010583">
    <property type="entry name" value="MipA"/>
</dbReference>
<comment type="caution">
    <text evidence="2">The sequence shown here is derived from an EMBL/GenBank/DDBJ whole genome shotgun (WGS) entry which is preliminary data.</text>
</comment>
<keyword evidence="3" id="KW-1185">Reference proteome</keyword>
<dbReference type="AlphaFoldDB" id="A0A934URY2"/>
<protein>
    <submittedName>
        <fullName evidence="2">MipA/OmpV family protein</fullName>
    </submittedName>
</protein>
<accession>A0A934URY2</accession>
<dbReference type="Pfam" id="PF06629">
    <property type="entry name" value="MipA"/>
    <property type="match status" value="1"/>
</dbReference>
<proteinExistence type="predicted"/>
<organism evidence="2 3">
    <name type="scientific">Ramlibacter algicola</name>
    <dbReference type="NCBI Taxonomy" id="2795217"/>
    <lineage>
        <taxon>Bacteria</taxon>
        <taxon>Pseudomonadati</taxon>
        <taxon>Pseudomonadota</taxon>
        <taxon>Betaproteobacteria</taxon>
        <taxon>Burkholderiales</taxon>
        <taxon>Comamonadaceae</taxon>
        <taxon>Ramlibacter</taxon>
    </lineage>
</organism>
<gene>
    <name evidence="2" type="ORF">I8E28_13815</name>
</gene>
<evidence type="ECO:0000313" key="3">
    <source>
        <dbReference type="Proteomes" id="UP000617041"/>
    </source>
</evidence>
<evidence type="ECO:0000313" key="2">
    <source>
        <dbReference type="EMBL" id="MBK0393670.1"/>
    </source>
</evidence>
<evidence type="ECO:0000256" key="1">
    <source>
        <dbReference type="SAM" id="SignalP"/>
    </source>
</evidence>
<sequence>MRRFLLASALLSTTLYATAQDGGRPLWEVGGVALGVSQQAYPGSSQQVQRAIALPYFIYRGQYLRADSDGIGVRAVKTPRYEFDVSAAGAFGSNADHDPIRRGMPSLGTLVEVGPRLKVDLGPAPAGGRWRLDLPVRGVFDLSHQLRYRGAVFQPGVTWSRRAPGALLYGVGASLLVADERLASTFYEVEPRFARSFRPAYEARAGLLGTRLSTWFGKDLTRDWTLFGFAQLNSVAGGANRDSPLVRQVTGHTLGIGLSYTWLRSEARAAD</sequence>
<dbReference type="EMBL" id="JAEDAO010000001">
    <property type="protein sequence ID" value="MBK0393670.1"/>
    <property type="molecule type" value="Genomic_DNA"/>
</dbReference>
<feature type="chain" id="PRO_5037036124" evidence="1">
    <location>
        <begin position="20"/>
        <end position="271"/>
    </location>
</feature>
<dbReference type="RefSeq" id="WP_200788626.1">
    <property type="nucleotide sequence ID" value="NZ_JAEDAO010000001.1"/>
</dbReference>
<reference evidence="2" key="1">
    <citation type="submission" date="2020-12" db="EMBL/GenBank/DDBJ databases">
        <title>Ramlibacter sp. nov., isolated from a freshwater alga, Cryptomonas.</title>
        <authorList>
            <person name="Kim H.M."/>
            <person name="Jeon C.O."/>
        </authorList>
    </citation>
    <scope>NUCLEOTIDE SEQUENCE</scope>
    <source>
        <strain evidence="2">CrO1</strain>
    </source>
</reference>
<keyword evidence="1" id="KW-0732">Signal</keyword>
<name>A0A934URY2_9BURK</name>
<feature type="signal peptide" evidence="1">
    <location>
        <begin position="1"/>
        <end position="19"/>
    </location>
</feature>
<dbReference type="Proteomes" id="UP000617041">
    <property type="component" value="Unassembled WGS sequence"/>
</dbReference>